<feature type="coiled-coil region" evidence="7">
    <location>
        <begin position="158"/>
        <end position="185"/>
    </location>
</feature>
<dbReference type="SUPFAM" id="SSF57716">
    <property type="entry name" value="Glucocorticoid receptor-like (DNA-binding domain)"/>
    <property type="match status" value="1"/>
</dbReference>
<dbReference type="SMART" id="SM00980">
    <property type="entry name" value="THAP"/>
    <property type="match status" value="1"/>
</dbReference>
<dbReference type="PANTHER" id="PTHR23080">
    <property type="entry name" value="THAP DOMAIN PROTEIN"/>
    <property type="match status" value="1"/>
</dbReference>
<evidence type="ECO:0000256" key="3">
    <source>
        <dbReference type="ARBA" id="ARBA00022771"/>
    </source>
</evidence>
<feature type="region of interest" description="Disordered" evidence="8">
    <location>
        <begin position="127"/>
        <end position="152"/>
    </location>
</feature>
<evidence type="ECO:0000313" key="10">
    <source>
        <dbReference type="Ensembl" id="ENSNMLP00000027924.1"/>
    </source>
</evidence>
<evidence type="ECO:0000256" key="2">
    <source>
        <dbReference type="ARBA" id="ARBA00022723"/>
    </source>
</evidence>
<dbReference type="Ensembl" id="ENSNMLT00000031186.1">
    <property type="protein sequence ID" value="ENSNMLP00000027924.1"/>
    <property type="gene ID" value="ENSNMLG00000017775.1"/>
</dbReference>
<evidence type="ECO:0000256" key="5">
    <source>
        <dbReference type="ARBA" id="ARBA00023125"/>
    </source>
</evidence>
<comment type="cofactor">
    <cofactor evidence="1">
        <name>a divalent metal cation</name>
        <dbReference type="ChEBI" id="CHEBI:60240"/>
    </cofactor>
</comment>
<evidence type="ECO:0000256" key="6">
    <source>
        <dbReference type="PROSITE-ProRule" id="PRU00309"/>
    </source>
</evidence>
<evidence type="ECO:0000259" key="9">
    <source>
        <dbReference type="PROSITE" id="PS50950"/>
    </source>
</evidence>
<dbReference type="InterPro" id="IPR006612">
    <property type="entry name" value="THAP_Znf"/>
</dbReference>
<dbReference type="Pfam" id="PF05485">
    <property type="entry name" value="THAP"/>
    <property type="match status" value="1"/>
</dbReference>
<protein>
    <recommendedName>
        <fullName evidence="9">THAP-type domain-containing protein</fullName>
    </recommendedName>
</protein>
<dbReference type="GO" id="GO:0003677">
    <property type="term" value="F:DNA binding"/>
    <property type="evidence" value="ECO:0007669"/>
    <property type="project" value="UniProtKB-UniRule"/>
</dbReference>
<dbReference type="Pfam" id="PF13359">
    <property type="entry name" value="DDE_Tnp_4"/>
    <property type="match status" value="1"/>
</dbReference>
<feature type="domain" description="THAP-type" evidence="9">
    <location>
        <begin position="1"/>
        <end position="85"/>
    </location>
</feature>
<dbReference type="Pfam" id="PF13613">
    <property type="entry name" value="HTH_Tnp_4"/>
    <property type="match status" value="1"/>
</dbReference>
<dbReference type="InterPro" id="IPR027805">
    <property type="entry name" value="Transposase_HTH_dom"/>
</dbReference>
<dbReference type="PROSITE" id="PS50950">
    <property type="entry name" value="ZF_THAP"/>
    <property type="match status" value="1"/>
</dbReference>
<proteinExistence type="predicted"/>
<sequence>MVKRCAYGVCKSDTRYPQSVAGVKFYPFPKPKTKLQDCLQWIKQCGRPYYQLNVSKINKHTYVCSKHFVNGRPTPEYPNPIPAVQAQSRTIEQFGGSGNRRKFVVQEDSSSTSSIPAEESQQQFVSCESPEHPPLPGCQLEPEEEKNTVKKKTRLEEENNMKLQLSLKETEIESLKAQISTLIKRTLTPELLESSEIPQMLEHSTGFTYETFNQMCTLFCIPNDPHTTQINVPLKYKRNDWQVAEMPLRSQLLFTLMKLRNNEDLQDLAFRFNINMQTASNIFNSWIHYMFYVLGEIPIWPHRDVITLNMPKAYKADYPSTFAILDCTELHMERPRTLKSLVACDPRGGLIFSSALFTGFMSAKEMVRRSGLIPLLEKLIDSGYLQRGDGIMADKGFLIEEEMEALGLQLNLPPCSRPKGHMPVTKHSAHVARAIAKIKKFKIVSDKIPNTRLGIINQIWYVVSMLSNFQPNIQRQ</sequence>
<keyword evidence="11" id="KW-1185">Reference proteome</keyword>
<evidence type="ECO:0000256" key="7">
    <source>
        <dbReference type="SAM" id="Coils"/>
    </source>
</evidence>
<evidence type="ECO:0000256" key="1">
    <source>
        <dbReference type="ARBA" id="ARBA00001968"/>
    </source>
</evidence>
<name>A0A8C6TVD4_9GOBI</name>
<evidence type="ECO:0000256" key="4">
    <source>
        <dbReference type="ARBA" id="ARBA00022833"/>
    </source>
</evidence>
<dbReference type="GO" id="GO:0008270">
    <property type="term" value="F:zinc ion binding"/>
    <property type="evidence" value="ECO:0007669"/>
    <property type="project" value="UniProtKB-KW"/>
</dbReference>
<keyword evidence="4" id="KW-0862">Zinc</keyword>
<dbReference type="InterPro" id="IPR027806">
    <property type="entry name" value="HARBI1_dom"/>
</dbReference>
<keyword evidence="3 6" id="KW-0863">Zinc-finger</keyword>
<accession>A0A8C6TVD4</accession>
<evidence type="ECO:0000313" key="11">
    <source>
        <dbReference type="Proteomes" id="UP000694523"/>
    </source>
</evidence>
<organism evidence="10 11">
    <name type="scientific">Neogobius melanostomus</name>
    <name type="common">round goby</name>
    <dbReference type="NCBI Taxonomy" id="47308"/>
    <lineage>
        <taxon>Eukaryota</taxon>
        <taxon>Metazoa</taxon>
        <taxon>Chordata</taxon>
        <taxon>Craniata</taxon>
        <taxon>Vertebrata</taxon>
        <taxon>Euteleostomi</taxon>
        <taxon>Actinopterygii</taxon>
        <taxon>Neopterygii</taxon>
        <taxon>Teleostei</taxon>
        <taxon>Neoteleostei</taxon>
        <taxon>Acanthomorphata</taxon>
        <taxon>Gobiaria</taxon>
        <taxon>Gobiiformes</taxon>
        <taxon>Gobioidei</taxon>
        <taxon>Gobiidae</taxon>
        <taxon>Benthophilinae</taxon>
        <taxon>Neogobiini</taxon>
        <taxon>Neogobius</taxon>
    </lineage>
</organism>
<dbReference type="AlphaFoldDB" id="A0A8C6TVD4"/>
<keyword evidence="5 6" id="KW-0238">DNA-binding</keyword>
<keyword evidence="2" id="KW-0479">Metal-binding</keyword>
<reference evidence="10" key="2">
    <citation type="submission" date="2025-09" db="UniProtKB">
        <authorList>
            <consortium name="Ensembl"/>
        </authorList>
    </citation>
    <scope>IDENTIFICATION</scope>
</reference>
<dbReference type="Proteomes" id="UP000694523">
    <property type="component" value="Unplaced"/>
</dbReference>
<keyword evidence="7" id="KW-0175">Coiled coil</keyword>
<reference evidence="10" key="1">
    <citation type="submission" date="2025-08" db="UniProtKB">
        <authorList>
            <consortium name="Ensembl"/>
        </authorList>
    </citation>
    <scope>IDENTIFICATION</scope>
</reference>
<evidence type="ECO:0000256" key="8">
    <source>
        <dbReference type="SAM" id="MobiDB-lite"/>
    </source>
</evidence>